<dbReference type="InterPro" id="IPR000772">
    <property type="entry name" value="Ricin_B_lectin"/>
</dbReference>
<feature type="signal peptide" evidence="2">
    <location>
        <begin position="1"/>
        <end position="21"/>
    </location>
</feature>
<dbReference type="SUPFAM" id="SSF51445">
    <property type="entry name" value="(Trans)glycosidases"/>
    <property type="match status" value="1"/>
</dbReference>
<dbReference type="GO" id="GO:0003796">
    <property type="term" value="F:lysozyme activity"/>
    <property type="evidence" value="ECO:0007669"/>
    <property type="project" value="InterPro"/>
</dbReference>
<sequence length="841" mass="91416">MKTFLAALMTLITSVTPYAVAIARPNTTSVSSEQAQSVDVSEARAQKENLPESIAAGIADNATVISSHYVMAEDGSLLHADTGERVTDEDVVGTETAVPDPLARTGGESFIPVSVESAREVLDGEEGKTAQVHSAAFSTEDTKEDVEPVGNWSSKYGAYWSQYNGQKAFFSKGGSLFASPARQVIDVSEWQGDINWDAVKADGVEGAIIRIGYGRTNVDKKAIRNLREAQRVGIPFGVYLYSYASNGSEAWAEGQNVVRILGEAGITNSNQMKMPIYYDLENWTFSGHKYPTDPHVNDSIVNNFFMNVQLSGYARVNVYSYLNHLNTALNTSNIHSRTAWVAAYGASMNFSFSSYERGWQYTSSGSVNGITGNVDMNAYRFSDDITVNPEFSASSYPVMTLPDGEYYITTRLRDASSLDTDGQSIGLGATAALHQYGHADSQKYRFTRNGDGTYTIINSASGLALDVYGGQAANSTKINLWWPTAGAQNQKWIIRDTGSGYMLQSALGNYVLDIYGGLVADGTSIALYKPSSSALNQRFVFSSTRAITTGTSVTIRTALNGNMALSTDSSTLGARANIRDYVYGDSYQEYVFSEVGNGIYSIRNKATGYVIDVYGGGHQAGTAVDIYENRNSQGQHWAVISDSQGQVFFASMLSGKLIDVSNAAAVSGNPLVMWTATYALNQRWALYAVPKGTVDDGIYAIHNMYQRDIVLDVYGARTANSTNVDVYTYRSGSANQQWRVVNQANGYVKLYDSNSGKALDALGASSRLGTNVGIYTDIPNARNQLWKPVYQTNGSFVLESAMDPNRVVDIYGGYLVAGTNVEIYAKGNNSSNQQWVFEKLR</sequence>
<dbReference type="Pfam" id="PF14200">
    <property type="entry name" value="RicinB_lectin_2"/>
    <property type="match status" value="4"/>
</dbReference>
<dbReference type="Gene3D" id="3.20.20.80">
    <property type="entry name" value="Glycosidases"/>
    <property type="match status" value="1"/>
</dbReference>
<feature type="domain" description="Ricin B lectin" evidence="3">
    <location>
        <begin position="549"/>
        <end position="687"/>
    </location>
</feature>
<protein>
    <recommendedName>
        <fullName evidence="3">Ricin B lectin domain-containing protein</fullName>
    </recommendedName>
</protein>
<dbReference type="InterPro" id="IPR002053">
    <property type="entry name" value="Glyco_hydro_25"/>
</dbReference>
<dbReference type="GO" id="GO:0009253">
    <property type="term" value="P:peptidoglycan catabolic process"/>
    <property type="evidence" value="ECO:0007669"/>
    <property type="project" value="InterPro"/>
</dbReference>
<dbReference type="SUPFAM" id="SSF50370">
    <property type="entry name" value="Ricin B-like lectins"/>
    <property type="match status" value="3"/>
</dbReference>
<dbReference type="PROSITE" id="PS50231">
    <property type="entry name" value="RICIN_B_LECTIN"/>
    <property type="match status" value="2"/>
</dbReference>
<dbReference type="GO" id="GO:0016998">
    <property type="term" value="P:cell wall macromolecule catabolic process"/>
    <property type="evidence" value="ECO:0007669"/>
    <property type="project" value="InterPro"/>
</dbReference>
<dbReference type="EMBL" id="NEKC01000005">
    <property type="protein sequence ID" value="OTA29605.1"/>
    <property type="molecule type" value="Genomic_DNA"/>
</dbReference>
<keyword evidence="2" id="KW-0732">Signal</keyword>
<proteinExistence type="inferred from homology"/>
<dbReference type="PROSITE" id="PS51904">
    <property type="entry name" value="GLYCOSYL_HYDROL_F25_2"/>
    <property type="match status" value="1"/>
</dbReference>
<feature type="domain" description="Ricin B lectin" evidence="3">
    <location>
        <begin position="404"/>
        <end position="542"/>
    </location>
</feature>
<reference evidence="4 5" key="1">
    <citation type="submission" date="2017-04" db="EMBL/GenBank/DDBJ databases">
        <title>Draft genome sequences of Alloscardovia macacae UMA81211 and UMA81212 isolated from the feces of a rhesus macaque (Macaca mulatta).</title>
        <authorList>
            <person name="Albert K."/>
            <person name="Sela D.A."/>
        </authorList>
    </citation>
    <scope>NUCLEOTIDE SEQUENCE [LARGE SCALE GENOMIC DNA]</scope>
    <source>
        <strain evidence="4 5">UMA81212</strain>
    </source>
</reference>
<evidence type="ECO:0000256" key="2">
    <source>
        <dbReference type="SAM" id="SignalP"/>
    </source>
</evidence>
<evidence type="ECO:0000259" key="3">
    <source>
        <dbReference type="SMART" id="SM00458"/>
    </source>
</evidence>
<dbReference type="PANTHER" id="PTHR34135:SF2">
    <property type="entry name" value="LYSOZYME"/>
    <property type="match status" value="1"/>
</dbReference>
<name>A0A1Y2SSL6_9BIFI</name>
<dbReference type="CDD" id="cd00161">
    <property type="entry name" value="beta-trefoil_Ricin-like"/>
    <property type="match status" value="3"/>
</dbReference>
<dbReference type="STRING" id="1160091.B9T39_03110"/>
<comment type="caution">
    <text evidence="4">The sequence shown here is derived from an EMBL/GenBank/DDBJ whole genome shotgun (WGS) entry which is preliminary data.</text>
</comment>
<dbReference type="OrthoDB" id="287365at2"/>
<dbReference type="Proteomes" id="UP000243540">
    <property type="component" value="Unassembled WGS sequence"/>
</dbReference>
<dbReference type="Pfam" id="PF01183">
    <property type="entry name" value="Glyco_hydro_25"/>
    <property type="match status" value="1"/>
</dbReference>
<evidence type="ECO:0000313" key="4">
    <source>
        <dbReference type="EMBL" id="OTA29605.1"/>
    </source>
</evidence>
<dbReference type="Gene3D" id="2.80.10.50">
    <property type="match status" value="4"/>
</dbReference>
<dbReference type="InterPro" id="IPR035992">
    <property type="entry name" value="Ricin_B-like_lectins"/>
</dbReference>
<gene>
    <name evidence="4" type="ORF">B9T39_03110</name>
</gene>
<evidence type="ECO:0000313" key="5">
    <source>
        <dbReference type="Proteomes" id="UP000243540"/>
    </source>
</evidence>
<dbReference type="GO" id="GO:0016052">
    <property type="term" value="P:carbohydrate catabolic process"/>
    <property type="evidence" value="ECO:0007669"/>
    <property type="project" value="TreeGrafter"/>
</dbReference>
<evidence type="ECO:0000256" key="1">
    <source>
        <dbReference type="ARBA" id="ARBA00010646"/>
    </source>
</evidence>
<comment type="similarity">
    <text evidence="1">Belongs to the glycosyl hydrolase 25 family.</text>
</comment>
<feature type="chain" id="PRO_5038435252" description="Ricin B lectin domain-containing protein" evidence="2">
    <location>
        <begin position="22"/>
        <end position="841"/>
    </location>
</feature>
<dbReference type="InterPro" id="IPR017853">
    <property type="entry name" value="GH"/>
</dbReference>
<dbReference type="PANTHER" id="PTHR34135">
    <property type="entry name" value="LYSOZYME"/>
    <property type="match status" value="1"/>
</dbReference>
<dbReference type="AlphaFoldDB" id="A0A1Y2SSL6"/>
<accession>A0A1Y2SSL6</accession>
<feature type="domain" description="Ricin B lectin" evidence="3">
    <location>
        <begin position="696"/>
        <end position="838"/>
    </location>
</feature>
<organism evidence="4 5">
    <name type="scientific">Alloscardovia macacae</name>
    <dbReference type="NCBI Taxonomy" id="1160091"/>
    <lineage>
        <taxon>Bacteria</taxon>
        <taxon>Bacillati</taxon>
        <taxon>Actinomycetota</taxon>
        <taxon>Actinomycetes</taxon>
        <taxon>Bifidobacteriales</taxon>
        <taxon>Bifidobacteriaceae</taxon>
        <taxon>Alloscardovia</taxon>
    </lineage>
</organism>
<dbReference type="SMART" id="SM00458">
    <property type="entry name" value="RICIN"/>
    <property type="match status" value="3"/>
</dbReference>
<dbReference type="CDD" id="cd06414">
    <property type="entry name" value="GH25_LytC-like"/>
    <property type="match status" value="1"/>
</dbReference>
<dbReference type="RefSeq" id="WP_086106364.1">
    <property type="nucleotide sequence ID" value="NZ_NEKB01000020.1"/>
</dbReference>